<evidence type="ECO:0000313" key="2">
    <source>
        <dbReference type="EMBL" id="TCT11160.1"/>
    </source>
</evidence>
<dbReference type="EMBL" id="SMAJ01000001">
    <property type="protein sequence ID" value="TCT11160.1"/>
    <property type="molecule type" value="Genomic_DNA"/>
</dbReference>
<dbReference type="Pfam" id="PF11737">
    <property type="entry name" value="DUF3300"/>
    <property type="match status" value="1"/>
</dbReference>
<feature type="compositionally biased region" description="Polar residues" evidence="1">
    <location>
        <begin position="381"/>
        <end position="393"/>
    </location>
</feature>
<name>A0A4R3MC78_9BURK</name>
<proteinExistence type="predicted"/>
<evidence type="ECO:0000313" key="3">
    <source>
        <dbReference type="Proteomes" id="UP000295525"/>
    </source>
</evidence>
<dbReference type="InterPro" id="IPR021728">
    <property type="entry name" value="DUF3300"/>
</dbReference>
<protein>
    <submittedName>
        <fullName evidence="2">Uncharacterized protein DUF3300</fullName>
    </submittedName>
</protein>
<reference evidence="2 3" key="1">
    <citation type="submission" date="2019-03" db="EMBL/GenBank/DDBJ databases">
        <title>Genomic Encyclopedia of Type Strains, Phase IV (KMG-IV): sequencing the most valuable type-strain genomes for metagenomic binning, comparative biology and taxonomic classification.</title>
        <authorList>
            <person name="Goeker M."/>
        </authorList>
    </citation>
    <scope>NUCLEOTIDE SEQUENCE [LARGE SCALE GENOMIC DNA]</scope>
    <source>
        <strain evidence="2 3">DSM 24591</strain>
    </source>
</reference>
<comment type="caution">
    <text evidence="2">The sequence shown here is derived from an EMBL/GenBank/DDBJ whole genome shotgun (WGS) entry which is preliminary data.</text>
</comment>
<dbReference type="AlphaFoldDB" id="A0A4R3MC78"/>
<organism evidence="2 3">
    <name type="scientific">Paralcaligenes ureilyticus</name>
    <dbReference type="NCBI Taxonomy" id="627131"/>
    <lineage>
        <taxon>Bacteria</taxon>
        <taxon>Pseudomonadati</taxon>
        <taxon>Pseudomonadota</taxon>
        <taxon>Betaproteobacteria</taxon>
        <taxon>Burkholderiales</taxon>
        <taxon>Alcaligenaceae</taxon>
        <taxon>Paralcaligenes</taxon>
    </lineage>
</organism>
<feature type="compositionally biased region" description="Polar residues" evidence="1">
    <location>
        <begin position="315"/>
        <end position="325"/>
    </location>
</feature>
<accession>A0A4R3MC78</accession>
<feature type="region of interest" description="Disordered" evidence="1">
    <location>
        <begin position="315"/>
        <end position="520"/>
    </location>
</feature>
<dbReference type="OrthoDB" id="197257at2"/>
<feature type="compositionally biased region" description="Low complexity" evidence="1">
    <location>
        <begin position="443"/>
        <end position="452"/>
    </location>
</feature>
<evidence type="ECO:0000256" key="1">
    <source>
        <dbReference type="SAM" id="MobiDB-lite"/>
    </source>
</evidence>
<feature type="compositionally biased region" description="Basic and acidic residues" evidence="1">
    <location>
        <begin position="497"/>
        <end position="520"/>
    </location>
</feature>
<feature type="region of interest" description="Disordered" evidence="1">
    <location>
        <begin position="290"/>
        <end position="309"/>
    </location>
</feature>
<keyword evidence="3" id="KW-1185">Reference proteome</keyword>
<gene>
    <name evidence="2" type="ORF">EDC26_101388</name>
</gene>
<dbReference type="Proteomes" id="UP000295525">
    <property type="component" value="Unassembled WGS sequence"/>
</dbReference>
<sequence length="520" mass="57718">MNAMCLSKTVSTTWPALLSVVWRKLTSVASVCACLLAAFAFATVPARAAVLLSPPQLEQLVAPVALYPDSLLSQVLMASTYPLEVVEAARWRATQPRSMSDSQLSAALYNEPWDPSVKSLAAFPDVLRMMSDKIDWTEQLGDAFLGQQPDVMDAVQRLRARARAAGNLRTSPQQTVLVSDDSTPIIQIVPVQPDIVYVPIYNPLVVYGPWMYPAYRPFYWYPPAYSPAPGVFFSFGVGLVVGPALWGHVDWHRRDVNINVIRYNRFNNTHITNNRWIHNADHRRGVDYRGPAQAERFQRGDQSGARSAVREQYRNTANTQRQQLNDPAHRQAAERAVSGGQTQAGPQRGAPNSGPGRGDMRRDDAAGRPNAVAPQQVAPRSLNTAPRESQQQRVVPHAGPQERAAMPRPQAPQQRDSMPRQQAPQQRDSMPRQQAPQQRDSMPRQQAPQQRVVPREQAPRQPAAERPQVQQQRAVPHAGPQERAAMPRPQAPQQREANPRRSGGDRPSGGDKGRRGESGN</sequence>
<dbReference type="PANTHER" id="PTHR40269:SF1">
    <property type="entry name" value="OUTER MEMBRANE PROTEIN"/>
    <property type="match status" value="1"/>
</dbReference>
<feature type="compositionally biased region" description="Polar residues" evidence="1">
    <location>
        <begin position="411"/>
        <end position="440"/>
    </location>
</feature>
<dbReference type="PANTHER" id="PTHR40269">
    <property type="entry name" value="OUTER MEMBRANE PROTEIN-RELATED"/>
    <property type="match status" value="1"/>
</dbReference>
<dbReference type="RefSeq" id="WP_132579554.1">
    <property type="nucleotide sequence ID" value="NZ_SMAJ01000001.1"/>
</dbReference>